<dbReference type="PANTHER" id="PTHR43820:SF4">
    <property type="entry name" value="HIGH-AFFINITY BRANCHED-CHAIN AMINO ACID TRANSPORT ATP-BINDING PROTEIN LIVF"/>
    <property type="match status" value="1"/>
</dbReference>
<dbReference type="GO" id="GO:0005524">
    <property type="term" value="F:ATP binding"/>
    <property type="evidence" value="ECO:0007669"/>
    <property type="project" value="UniProtKB-KW"/>
</dbReference>
<evidence type="ECO:0000256" key="3">
    <source>
        <dbReference type="ARBA" id="ARBA00022741"/>
    </source>
</evidence>
<dbReference type="Proteomes" id="UP000296159">
    <property type="component" value="Unassembled WGS sequence"/>
</dbReference>
<dbReference type="PROSITE" id="PS50893">
    <property type="entry name" value="ABC_TRANSPORTER_2"/>
    <property type="match status" value="1"/>
</dbReference>
<dbReference type="AlphaFoldDB" id="A0A2U1U479"/>
<reference evidence="7 8" key="1">
    <citation type="submission" date="2018-04" db="EMBL/GenBank/DDBJ databases">
        <title>Brenneria corticis sp.nov.</title>
        <authorList>
            <person name="Li Y."/>
        </authorList>
    </citation>
    <scope>NUCLEOTIDE SEQUENCE [LARGE SCALE GENOMIC DNA]</scope>
    <source>
        <strain evidence="7 8">CFCC 11842</strain>
    </source>
</reference>
<evidence type="ECO:0000256" key="5">
    <source>
        <dbReference type="ARBA" id="ARBA00022970"/>
    </source>
</evidence>
<evidence type="ECO:0000256" key="2">
    <source>
        <dbReference type="ARBA" id="ARBA00022448"/>
    </source>
</evidence>
<feature type="domain" description="ABC transporter" evidence="6">
    <location>
        <begin position="9"/>
        <end position="249"/>
    </location>
</feature>
<comment type="similarity">
    <text evidence="1">Belongs to the ABC transporter superfamily.</text>
</comment>
<keyword evidence="5" id="KW-0029">Amino-acid transport</keyword>
<evidence type="ECO:0000256" key="4">
    <source>
        <dbReference type="ARBA" id="ARBA00022840"/>
    </source>
</evidence>
<dbReference type="InterPro" id="IPR003439">
    <property type="entry name" value="ABC_transporter-like_ATP-bd"/>
</dbReference>
<gene>
    <name evidence="7" type="ORF">DDT56_10430</name>
</gene>
<dbReference type="InterPro" id="IPR027417">
    <property type="entry name" value="P-loop_NTPase"/>
</dbReference>
<dbReference type="GO" id="GO:0016887">
    <property type="term" value="F:ATP hydrolysis activity"/>
    <property type="evidence" value="ECO:0007669"/>
    <property type="project" value="InterPro"/>
</dbReference>
<keyword evidence="2" id="KW-0813">Transport</keyword>
<keyword evidence="4 7" id="KW-0067">ATP-binding</keyword>
<evidence type="ECO:0000259" key="6">
    <source>
        <dbReference type="PROSITE" id="PS50893"/>
    </source>
</evidence>
<dbReference type="InterPro" id="IPR003593">
    <property type="entry name" value="AAA+_ATPase"/>
</dbReference>
<name>A0A2U1U479_9GAMM</name>
<dbReference type="SUPFAM" id="SSF52540">
    <property type="entry name" value="P-loop containing nucleoside triphosphate hydrolases"/>
    <property type="match status" value="1"/>
</dbReference>
<dbReference type="PANTHER" id="PTHR43820">
    <property type="entry name" value="HIGH-AFFINITY BRANCHED-CHAIN AMINO ACID TRANSPORT ATP-BINDING PROTEIN LIVF"/>
    <property type="match status" value="1"/>
</dbReference>
<dbReference type="CDD" id="cd03224">
    <property type="entry name" value="ABC_TM1139_LivF_branched"/>
    <property type="match status" value="1"/>
</dbReference>
<evidence type="ECO:0000256" key="1">
    <source>
        <dbReference type="ARBA" id="ARBA00005417"/>
    </source>
</evidence>
<protein>
    <submittedName>
        <fullName evidence="7">ABC transporter ATP-binding protein</fullName>
    </submittedName>
</protein>
<comment type="caution">
    <text evidence="7">The sequence shown here is derived from an EMBL/GenBank/DDBJ whole genome shotgun (WGS) entry which is preliminary data.</text>
</comment>
<organism evidence="7 8">
    <name type="scientific">Brenneria corticis</name>
    <dbReference type="NCBI Taxonomy" id="2173106"/>
    <lineage>
        <taxon>Bacteria</taxon>
        <taxon>Pseudomonadati</taxon>
        <taxon>Pseudomonadota</taxon>
        <taxon>Gammaproteobacteria</taxon>
        <taxon>Enterobacterales</taxon>
        <taxon>Pectobacteriaceae</taxon>
        <taxon>Brenneria</taxon>
    </lineage>
</organism>
<dbReference type="RefSeq" id="WP_136166367.1">
    <property type="nucleotide sequence ID" value="NZ_KZ819077.1"/>
</dbReference>
<evidence type="ECO:0000313" key="7">
    <source>
        <dbReference type="EMBL" id="PWC16476.1"/>
    </source>
</evidence>
<dbReference type="EMBL" id="QDKH01000009">
    <property type="protein sequence ID" value="PWC16476.1"/>
    <property type="molecule type" value="Genomic_DNA"/>
</dbReference>
<keyword evidence="3" id="KW-0547">Nucleotide-binding</keyword>
<evidence type="ECO:0000313" key="8">
    <source>
        <dbReference type="Proteomes" id="UP000296159"/>
    </source>
</evidence>
<dbReference type="InterPro" id="IPR052156">
    <property type="entry name" value="BCAA_Transport_ATP-bd_LivF"/>
</dbReference>
<dbReference type="GO" id="GO:0015658">
    <property type="term" value="F:branched-chain amino acid transmembrane transporter activity"/>
    <property type="evidence" value="ECO:0007669"/>
    <property type="project" value="TreeGrafter"/>
</dbReference>
<proteinExistence type="inferred from homology"/>
<dbReference type="SMART" id="SM00382">
    <property type="entry name" value="AAA"/>
    <property type="match status" value="1"/>
</dbReference>
<dbReference type="Gene3D" id="3.40.50.300">
    <property type="entry name" value="P-loop containing nucleotide triphosphate hydrolases"/>
    <property type="match status" value="1"/>
</dbReference>
<dbReference type="GO" id="GO:0015807">
    <property type="term" value="P:L-amino acid transport"/>
    <property type="evidence" value="ECO:0007669"/>
    <property type="project" value="TreeGrafter"/>
</dbReference>
<accession>A0A2U1U479</accession>
<sequence length="251" mass="27076">MAPESPHALTVSNLSARYQRHIIALEAVSLRVEEGEIVALLGRNGAGKSTILQAISHLLPARRGQVSAGEIRWGGEEITNAAPHQLVRLGIVPVVEGRHCFPSLTIEENLITGALGRAATRADIRRGLAEVYDIFPRLKDKRTLKAGLASGGEQQMAAIGRALMSRPRLLLLDEPSMGLAPRIVEEIFSVLTRLNRQQGLSILVAEQNSTVALRHAHRAYVLDNGGVALSGPAAELSQREDVQKIYLGFAA</sequence>
<dbReference type="Pfam" id="PF00005">
    <property type="entry name" value="ABC_tran"/>
    <property type="match status" value="1"/>
</dbReference>
<keyword evidence="8" id="KW-1185">Reference proteome</keyword>